<dbReference type="SUPFAM" id="SSF52172">
    <property type="entry name" value="CheY-like"/>
    <property type="match status" value="1"/>
</dbReference>
<dbReference type="GO" id="GO:0000160">
    <property type="term" value="P:phosphorelay signal transduction system"/>
    <property type="evidence" value="ECO:0007669"/>
    <property type="project" value="InterPro"/>
</dbReference>
<evidence type="ECO:0000256" key="1">
    <source>
        <dbReference type="ARBA" id="ARBA00022553"/>
    </source>
</evidence>
<feature type="domain" description="Response regulatory" evidence="5">
    <location>
        <begin position="8"/>
        <end position="123"/>
    </location>
</feature>
<accession>A0AA92C4F6</accession>
<organism evidence="6 7">
    <name type="scientific">Rhizobium rhizogenes</name>
    <name type="common">Agrobacterium rhizogenes</name>
    <dbReference type="NCBI Taxonomy" id="359"/>
    <lineage>
        <taxon>Bacteria</taxon>
        <taxon>Pseudomonadati</taxon>
        <taxon>Pseudomonadota</taxon>
        <taxon>Alphaproteobacteria</taxon>
        <taxon>Hyphomicrobiales</taxon>
        <taxon>Rhizobiaceae</taxon>
        <taxon>Rhizobium/Agrobacterium group</taxon>
        <taxon>Rhizobium</taxon>
    </lineage>
</organism>
<evidence type="ECO:0000256" key="4">
    <source>
        <dbReference type="PROSITE-ProRule" id="PRU00169"/>
    </source>
</evidence>
<keyword evidence="1 4" id="KW-0597">Phosphoprotein</keyword>
<evidence type="ECO:0000313" key="6">
    <source>
        <dbReference type="EMBL" id="PVE55356.1"/>
    </source>
</evidence>
<dbReference type="AlphaFoldDB" id="A0AA92C4F6"/>
<name>A0AA92C4F6_RHIRH</name>
<evidence type="ECO:0000313" key="7">
    <source>
        <dbReference type="Proteomes" id="UP000244335"/>
    </source>
</evidence>
<dbReference type="PANTHER" id="PTHR44591">
    <property type="entry name" value="STRESS RESPONSE REGULATOR PROTEIN 1"/>
    <property type="match status" value="1"/>
</dbReference>
<proteinExistence type="predicted"/>
<dbReference type="InterPro" id="IPR011006">
    <property type="entry name" value="CheY-like_superfamily"/>
</dbReference>
<dbReference type="RefSeq" id="WP_116493505.1">
    <property type="nucleotide sequence ID" value="NZ_QDFR01000002.1"/>
</dbReference>
<comment type="caution">
    <text evidence="6">The sequence shown here is derived from an EMBL/GenBank/DDBJ whole genome shotgun (WGS) entry which is preliminary data.</text>
</comment>
<dbReference type="InterPro" id="IPR001789">
    <property type="entry name" value="Sig_transdc_resp-reg_receiver"/>
</dbReference>
<gene>
    <name evidence="6" type="ORF">DC430_09160</name>
</gene>
<dbReference type="Pfam" id="PF00072">
    <property type="entry name" value="Response_reg"/>
    <property type="match status" value="1"/>
</dbReference>
<dbReference type="Proteomes" id="UP000244335">
    <property type="component" value="Unassembled WGS sequence"/>
</dbReference>
<dbReference type="PANTHER" id="PTHR44591:SF3">
    <property type="entry name" value="RESPONSE REGULATORY DOMAIN-CONTAINING PROTEIN"/>
    <property type="match status" value="1"/>
</dbReference>
<dbReference type="SMART" id="SM00448">
    <property type="entry name" value="REC"/>
    <property type="match status" value="1"/>
</dbReference>
<dbReference type="InterPro" id="IPR050595">
    <property type="entry name" value="Bact_response_regulator"/>
</dbReference>
<reference evidence="6 7" key="1">
    <citation type="submission" date="2018-04" db="EMBL/GenBank/DDBJ databases">
        <authorList>
            <person name="Hagen T."/>
        </authorList>
    </citation>
    <scope>NUCLEOTIDE SEQUENCE [LARGE SCALE GENOMIC DNA]</scope>
    <source>
        <strain evidence="6 7">TPD7009</strain>
    </source>
</reference>
<feature type="modified residue" description="4-aspartylphosphate" evidence="4">
    <location>
        <position position="59"/>
    </location>
</feature>
<evidence type="ECO:0000256" key="3">
    <source>
        <dbReference type="ARBA" id="ARBA00023163"/>
    </source>
</evidence>
<evidence type="ECO:0000256" key="2">
    <source>
        <dbReference type="ARBA" id="ARBA00023015"/>
    </source>
</evidence>
<keyword evidence="3" id="KW-0804">Transcription</keyword>
<dbReference type="EMBL" id="QDFR01000002">
    <property type="protein sequence ID" value="PVE55356.1"/>
    <property type="molecule type" value="Genomic_DNA"/>
</dbReference>
<sequence length="140" mass="15279">MSEEHTPFALVVDDDALIRMDAANILEEAGFRVLEAATPEEALSVLEQRGDSVQLLFTDVQMPPSELDGFYLAKECAASWPEIGIIVASGQIEPKAEDLPDGAIFVRKPFSADVVHDHLQRLLPDGKKPEPLKQRASSLG</sequence>
<dbReference type="PROSITE" id="PS50110">
    <property type="entry name" value="RESPONSE_REGULATORY"/>
    <property type="match status" value="1"/>
</dbReference>
<protein>
    <submittedName>
        <fullName evidence="6">Response regulator</fullName>
    </submittedName>
</protein>
<evidence type="ECO:0000259" key="5">
    <source>
        <dbReference type="PROSITE" id="PS50110"/>
    </source>
</evidence>
<dbReference type="Gene3D" id="3.40.50.2300">
    <property type="match status" value="1"/>
</dbReference>
<keyword evidence="2" id="KW-0805">Transcription regulation</keyword>